<organism evidence="1 2">
    <name type="scientific">Alosa alosa</name>
    <name type="common">allis shad</name>
    <dbReference type="NCBI Taxonomy" id="278164"/>
    <lineage>
        <taxon>Eukaryota</taxon>
        <taxon>Metazoa</taxon>
        <taxon>Chordata</taxon>
        <taxon>Craniata</taxon>
        <taxon>Vertebrata</taxon>
        <taxon>Euteleostomi</taxon>
        <taxon>Actinopterygii</taxon>
        <taxon>Neopterygii</taxon>
        <taxon>Teleostei</taxon>
        <taxon>Clupei</taxon>
        <taxon>Clupeiformes</taxon>
        <taxon>Clupeoidei</taxon>
        <taxon>Clupeidae</taxon>
        <taxon>Alosa</taxon>
    </lineage>
</organism>
<sequence length="94" mass="10725">MNILGSRNYVWAGRLEKAMRGLVQDLEHRSKSPICPGMYGIVLRLDGLLHKRIRTRAEPDSRLQCLHLHFSSGNKNLIEKLCFCSMSSQENDLA</sequence>
<proteinExistence type="predicted"/>
<gene>
    <name evidence="1" type="ORF">AALO_G00066030</name>
</gene>
<dbReference type="AlphaFoldDB" id="A0AAV6H5A0"/>
<evidence type="ECO:0000313" key="2">
    <source>
        <dbReference type="Proteomes" id="UP000823561"/>
    </source>
</evidence>
<name>A0AAV6H5A0_9TELE</name>
<protein>
    <submittedName>
        <fullName evidence="1">Uncharacterized protein</fullName>
    </submittedName>
</protein>
<comment type="caution">
    <text evidence="1">The sequence shown here is derived from an EMBL/GenBank/DDBJ whole genome shotgun (WGS) entry which is preliminary data.</text>
</comment>
<accession>A0AAV6H5A0</accession>
<dbReference type="Proteomes" id="UP000823561">
    <property type="component" value="Chromosome 5"/>
</dbReference>
<evidence type="ECO:0000313" key="1">
    <source>
        <dbReference type="EMBL" id="KAG5280971.1"/>
    </source>
</evidence>
<reference evidence="1" key="1">
    <citation type="submission" date="2020-10" db="EMBL/GenBank/DDBJ databases">
        <title>Chromosome-scale genome assembly of the Allis shad, Alosa alosa.</title>
        <authorList>
            <person name="Margot Z."/>
            <person name="Christophe K."/>
            <person name="Cabau C."/>
            <person name="Louis A."/>
            <person name="Berthelot C."/>
            <person name="Parey E."/>
            <person name="Roest Crollius H."/>
            <person name="Montfort J."/>
            <person name="Robinson-Rechavi M."/>
            <person name="Bucao C."/>
            <person name="Bouchez O."/>
            <person name="Gislard M."/>
            <person name="Lluch J."/>
            <person name="Milhes M."/>
            <person name="Lampietro C."/>
            <person name="Lopez Roques C."/>
            <person name="Donnadieu C."/>
            <person name="Braasch I."/>
            <person name="Desvignes T."/>
            <person name="Postlethwait J."/>
            <person name="Bobe J."/>
            <person name="Guiguen Y."/>
        </authorList>
    </citation>
    <scope>NUCLEOTIDE SEQUENCE</scope>
    <source>
        <strain evidence="1">M-15738</strain>
        <tissue evidence="1">Blood</tissue>
    </source>
</reference>
<keyword evidence="2" id="KW-1185">Reference proteome</keyword>
<dbReference type="EMBL" id="JADWDJ010000005">
    <property type="protein sequence ID" value="KAG5280971.1"/>
    <property type="molecule type" value="Genomic_DNA"/>
</dbReference>